<accession>A0ABD1GA92</accession>
<evidence type="ECO:0000256" key="1">
    <source>
        <dbReference type="SAM" id="MobiDB-lite"/>
    </source>
</evidence>
<dbReference type="Proteomes" id="UP001567538">
    <property type="component" value="Unassembled WGS sequence"/>
</dbReference>
<comment type="caution">
    <text evidence="2">The sequence shown here is derived from an EMBL/GenBank/DDBJ whole genome shotgun (WGS) entry which is preliminary data.</text>
</comment>
<reference evidence="2 3" key="1">
    <citation type="submission" date="2024-06" db="EMBL/GenBank/DDBJ databases">
        <title>A chromosome level genome sequence of Diviner's sage (Salvia divinorum).</title>
        <authorList>
            <person name="Ford S.A."/>
            <person name="Ro D.-K."/>
            <person name="Ness R.W."/>
            <person name="Phillips M.A."/>
        </authorList>
    </citation>
    <scope>NUCLEOTIDE SEQUENCE [LARGE SCALE GENOMIC DNA]</scope>
    <source>
        <strain evidence="2">SAF-2024a</strain>
        <tissue evidence="2">Leaf</tissue>
    </source>
</reference>
<evidence type="ECO:0000313" key="2">
    <source>
        <dbReference type="EMBL" id="KAL1540989.1"/>
    </source>
</evidence>
<sequence length="135" mass="15241">MKKPLDVENLHSVDVFAPLVQEFLEEEFLKEKFEGAIKNEEVEAEVVSWCKAIQKKDLTDQEISEAIMEFCQAKGFAGSSRPAQLASAEKALKEENQPNEEEKNPLPQAESPKKELKKLSPGLKYAYLGENKTFP</sequence>
<proteinExistence type="predicted"/>
<evidence type="ECO:0000313" key="3">
    <source>
        <dbReference type="Proteomes" id="UP001567538"/>
    </source>
</evidence>
<keyword evidence="3" id="KW-1185">Reference proteome</keyword>
<dbReference type="EMBL" id="JBEAFC010000009">
    <property type="protein sequence ID" value="KAL1540989.1"/>
    <property type="molecule type" value="Genomic_DNA"/>
</dbReference>
<feature type="region of interest" description="Disordered" evidence="1">
    <location>
        <begin position="84"/>
        <end position="117"/>
    </location>
</feature>
<feature type="compositionally biased region" description="Basic and acidic residues" evidence="1">
    <location>
        <begin position="90"/>
        <end position="104"/>
    </location>
</feature>
<name>A0ABD1GA92_SALDI</name>
<gene>
    <name evidence="2" type="ORF">AAHA92_25265</name>
</gene>
<protein>
    <submittedName>
        <fullName evidence="2">Uncharacterized protein</fullName>
    </submittedName>
</protein>
<dbReference type="AlphaFoldDB" id="A0ABD1GA92"/>
<organism evidence="2 3">
    <name type="scientific">Salvia divinorum</name>
    <name type="common">Maria pastora</name>
    <name type="synonym">Diviner's sage</name>
    <dbReference type="NCBI Taxonomy" id="28513"/>
    <lineage>
        <taxon>Eukaryota</taxon>
        <taxon>Viridiplantae</taxon>
        <taxon>Streptophyta</taxon>
        <taxon>Embryophyta</taxon>
        <taxon>Tracheophyta</taxon>
        <taxon>Spermatophyta</taxon>
        <taxon>Magnoliopsida</taxon>
        <taxon>eudicotyledons</taxon>
        <taxon>Gunneridae</taxon>
        <taxon>Pentapetalae</taxon>
        <taxon>asterids</taxon>
        <taxon>lamiids</taxon>
        <taxon>Lamiales</taxon>
        <taxon>Lamiaceae</taxon>
        <taxon>Nepetoideae</taxon>
        <taxon>Mentheae</taxon>
        <taxon>Salviinae</taxon>
        <taxon>Salvia</taxon>
        <taxon>Salvia subgen. Calosphace</taxon>
    </lineage>
</organism>